<dbReference type="InterPro" id="IPR001810">
    <property type="entry name" value="F-box_dom"/>
</dbReference>
<dbReference type="AlphaFoldDB" id="A0A179H8Z5"/>
<evidence type="ECO:0000313" key="3">
    <source>
        <dbReference type="EMBL" id="OAQ86736.1"/>
    </source>
</evidence>
<dbReference type="Proteomes" id="UP000078240">
    <property type="component" value="Unassembled WGS sequence"/>
</dbReference>
<feature type="compositionally biased region" description="Low complexity" evidence="1">
    <location>
        <begin position="37"/>
        <end position="51"/>
    </location>
</feature>
<dbReference type="Pfam" id="PF00646">
    <property type="entry name" value="F-box"/>
    <property type="match status" value="1"/>
</dbReference>
<name>A0A179H8Z5_PURLI</name>
<proteinExistence type="predicted"/>
<feature type="domain" description="F-box" evidence="2">
    <location>
        <begin position="74"/>
        <end position="110"/>
    </location>
</feature>
<evidence type="ECO:0000256" key="1">
    <source>
        <dbReference type="SAM" id="MobiDB-lite"/>
    </source>
</evidence>
<organism evidence="3 4">
    <name type="scientific">Purpureocillium lilacinum</name>
    <name type="common">Paecilomyces lilacinus</name>
    <dbReference type="NCBI Taxonomy" id="33203"/>
    <lineage>
        <taxon>Eukaryota</taxon>
        <taxon>Fungi</taxon>
        <taxon>Dikarya</taxon>
        <taxon>Ascomycota</taxon>
        <taxon>Pezizomycotina</taxon>
        <taxon>Sordariomycetes</taxon>
        <taxon>Hypocreomycetidae</taxon>
        <taxon>Hypocreales</taxon>
        <taxon>Ophiocordycipitaceae</taxon>
        <taxon>Purpureocillium</taxon>
    </lineage>
</organism>
<comment type="caution">
    <text evidence="3">The sequence shown here is derived from an EMBL/GenBank/DDBJ whole genome shotgun (WGS) entry which is preliminary data.</text>
</comment>
<dbReference type="SUPFAM" id="SSF81383">
    <property type="entry name" value="F-box domain"/>
    <property type="match status" value="1"/>
</dbReference>
<evidence type="ECO:0000259" key="2">
    <source>
        <dbReference type="PROSITE" id="PS50181"/>
    </source>
</evidence>
<gene>
    <name evidence="3" type="ORF">VFPBJ_00776</name>
</gene>
<dbReference type="PROSITE" id="PS50181">
    <property type="entry name" value="FBOX"/>
    <property type="match status" value="1"/>
</dbReference>
<reference evidence="3 4" key="1">
    <citation type="submission" date="2016-01" db="EMBL/GenBank/DDBJ databases">
        <title>Biosynthesis of antibiotic leucinostatins and their inhibition on Phytophthora in bio-control Purpureocillium lilacinum.</title>
        <authorList>
            <person name="Wang G."/>
            <person name="Liu Z."/>
            <person name="Lin R."/>
            <person name="Li E."/>
            <person name="Mao Z."/>
            <person name="Ling J."/>
            <person name="Yin W."/>
            <person name="Xie B."/>
        </authorList>
    </citation>
    <scope>NUCLEOTIDE SEQUENCE [LARGE SCALE GENOMIC DNA]</scope>
    <source>
        <strain evidence="3">PLBJ-1</strain>
    </source>
</reference>
<dbReference type="CDD" id="cd09917">
    <property type="entry name" value="F-box_SF"/>
    <property type="match status" value="1"/>
</dbReference>
<sequence length="470" mass="51755">MHLTTYQRPDFKPLLNICRGLGGAWSAGKPVDWPNKSAVDSWPPDADAAAPLSPPTNSDAALSTRKEDATGVESSQLLELPSDAILLIYDQLDSPEALSLSLTCKSLYRLCFSKYYTGTLPQEDRKRFLLLLEKDPRLGRGVFYCYPCNSLHKFEQHWGPHSNLRSGGEDGVAQGEQGGEEQGSSSSRQDCDNKDRFSPIGNRFNLSYTLARLVMNSHLYGPSHGIPLRNICVSHTAERDVLRIRCTTDARIRDGELLLLRTYAFSVARGSVDEFRRCTGARDFRLCQHMPLLSGSSAYRQHIAELQRRPPPRQAGEESAGSGLVPCEDSQGSCGICLMDYDITIAEAWGDGNRDGDGNGDNGVAAAWDVSIRAYHQLGACRSPDDWKWARFTEAVRPHLFFPNRPNRRGSTLGARAVKERWFGLDQGEGDGRVAPPRTITTTATSQNDLSLALPSCLWRGASPLAEAPA</sequence>
<feature type="region of interest" description="Disordered" evidence="1">
    <location>
        <begin position="165"/>
        <end position="192"/>
    </location>
</feature>
<dbReference type="InterPro" id="IPR036047">
    <property type="entry name" value="F-box-like_dom_sf"/>
</dbReference>
<feature type="region of interest" description="Disordered" evidence="1">
    <location>
        <begin position="36"/>
        <end position="66"/>
    </location>
</feature>
<evidence type="ECO:0000313" key="4">
    <source>
        <dbReference type="Proteomes" id="UP000078240"/>
    </source>
</evidence>
<accession>A0A179H8Z5</accession>
<dbReference type="EMBL" id="LSBH01000001">
    <property type="protein sequence ID" value="OAQ86736.1"/>
    <property type="molecule type" value="Genomic_DNA"/>
</dbReference>
<protein>
    <submittedName>
        <fullName evidence="3">F-box domain-containing protein</fullName>
    </submittedName>
</protein>